<evidence type="ECO:0000259" key="3">
    <source>
        <dbReference type="Pfam" id="PF18962"/>
    </source>
</evidence>
<dbReference type="Pfam" id="PF18962">
    <property type="entry name" value="Por_Secre_tail"/>
    <property type="match status" value="1"/>
</dbReference>
<protein>
    <recommendedName>
        <fullName evidence="3">Secretion system C-terminal sorting domain-containing protein</fullName>
    </recommendedName>
</protein>
<dbReference type="Proteomes" id="UP000249248">
    <property type="component" value="Unassembled WGS sequence"/>
</dbReference>
<accession>A0A2W1NCT6</accession>
<keyword evidence="5" id="KW-1185">Reference proteome</keyword>
<evidence type="ECO:0000256" key="1">
    <source>
        <dbReference type="ARBA" id="ARBA00022729"/>
    </source>
</evidence>
<feature type="signal peptide" evidence="2">
    <location>
        <begin position="1"/>
        <end position="23"/>
    </location>
</feature>
<dbReference type="AlphaFoldDB" id="A0A2W1NCT6"/>
<dbReference type="NCBIfam" id="TIGR04183">
    <property type="entry name" value="Por_Secre_tail"/>
    <property type="match status" value="1"/>
</dbReference>
<name>A0A2W1NCT6_9FLAO</name>
<evidence type="ECO:0000313" key="5">
    <source>
        <dbReference type="Proteomes" id="UP000249248"/>
    </source>
</evidence>
<comment type="caution">
    <text evidence="4">The sequence shown here is derived from an EMBL/GenBank/DDBJ whole genome shotgun (WGS) entry which is preliminary data.</text>
</comment>
<evidence type="ECO:0000256" key="2">
    <source>
        <dbReference type="SAM" id="SignalP"/>
    </source>
</evidence>
<feature type="domain" description="Secretion system C-terminal sorting" evidence="3">
    <location>
        <begin position="296"/>
        <end position="365"/>
    </location>
</feature>
<proteinExistence type="predicted"/>
<reference evidence="4 5" key="1">
    <citation type="submission" date="2018-06" db="EMBL/GenBank/DDBJ databases">
        <title>The draft genome sequence of Crocinitomix sp. SM1701.</title>
        <authorList>
            <person name="Zhang X."/>
        </authorList>
    </citation>
    <scope>NUCLEOTIDE SEQUENCE [LARGE SCALE GENOMIC DNA]</scope>
    <source>
        <strain evidence="4 5">SM1701</strain>
    </source>
</reference>
<gene>
    <name evidence="4" type="ORF">DNU06_11605</name>
</gene>
<keyword evidence="1 2" id="KW-0732">Signal</keyword>
<evidence type="ECO:0000313" key="4">
    <source>
        <dbReference type="EMBL" id="PZE16893.1"/>
    </source>
</evidence>
<dbReference type="EMBL" id="QKSB01000006">
    <property type="protein sequence ID" value="PZE16893.1"/>
    <property type="molecule type" value="Genomic_DNA"/>
</dbReference>
<dbReference type="InterPro" id="IPR026444">
    <property type="entry name" value="Secre_tail"/>
</dbReference>
<feature type="chain" id="PRO_5015862216" description="Secretion system C-terminal sorting domain-containing protein" evidence="2">
    <location>
        <begin position="24"/>
        <end position="366"/>
    </location>
</feature>
<organism evidence="4 5">
    <name type="scientific">Putridiphycobacter roseus</name>
    <dbReference type="NCBI Taxonomy" id="2219161"/>
    <lineage>
        <taxon>Bacteria</taxon>
        <taxon>Pseudomonadati</taxon>
        <taxon>Bacteroidota</taxon>
        <taxon>Flavobacteriia</taxon>
        <taxon>Flavobacteriales</taxon>
        <taxon>Crocinitomicaceae</taxon>
        <taxon>Putridiphycobacter</taxon>
    </lineage>
</organism>
<sequence length="366" mass="41262">MKFYKMRKLLNLFFILIGFSSSAQITINSSDFIQGPDTVFISVIGDLSSLDFNSTGPNHVWDYTNVQVDSQRIDTFFNVQDAGIIYQFIYNNPFSSNYDASYYKKEDASAVPTAGLPIAVENPISFNKINTSQYTRVGLGVELNGIDVPITADTIDVVYEFPVDYNDQWTGYSYLFFDLNPAMNAMFKRHQTRISTVDGFGTLSTLYGNFEVLRVKSQLIYQDSVFFDLTGTGGSWIGVPSAQEIEYTWLAKDNKIPVLYLKTSIGFTGEEVTKAEFRDNIDFTAVEKLTSKTLKVYPNPAQTFLTIQTEKGNKTIQLYKVNGQKVLDFISKESLVTIPVAQFDAGLYHLVVIQNENTFSQKVIIE</sequence>